<feature type="compositionally biased region" description="Acidic residues" evidence="1">
    <location>
        <begin position="181"/>
        <end position="190"/>
    </location>
</feature>
<name>A0A1J4MKU1_9CRYT</name>
<proteinExistence type="predicted"/>
<keyword evidence="4" id="KW-1185">Reference proteome</keyword>
<dbReference type="AlphaFoldDB" id="A0A1J4MKU1"/>
<protein>
    <recommendedName>
        <fullName evidence="2">Programmed cell death protein 2 C-terminal domain-containing protein</fullName>
    </recommendedName>
</protein>
<sequence>MGRELLIGYLEKPSNQQILCRQYFPSKYGGKPAWLNPQYLPNAKDLNCEYCGILMTFFLQIYAPIDDRDDLFHRTIFVFICVHCSSSIIALRCQLPRNNPYYDINPHQPPIEYNAEIFHDEYSKLNCNICGLPLDKISHEELNHTLCISQNPKKLILPEYEIVVEFGDDYQSSDNKTDNSDTIEDQDISEENLNEKMECRESTLLSDYYKKILHDPDNDLDESEMNAFNKVQDMNVNDYAFDEFISYSKKYKQHIIRYNYGGDILWFSDHSRQQKNAPKCDKCGEDRIFEFQIQPEIIILGHLPSTIDFGIVSIYTCSKNCSSDSTAYTQEYVFIQENPY</sequence>
<dbReference type="RefSeq" id="XP_067067134.1">
    <property type="nucleotide sequence ID" value="XM_067210559.1"/>
</dbReference>
<dbReference type="EMBL" id="LRBS01000103">
    <property type="protein sequence ID" value="OII73477.1"/>
    <property type="molecule type" value="Genomic_DNA"/>
</dbReference>
<dbReference type="PANTHER" id="PTHR12298:SF4">
    <property type="entry name" value="PROGRAMMED CELL DEATH PROTEIN 2"/>
    <property type="match status" value="1"/>
</dbReference>
<evidence type="ECO:0000259" key="2">
    <source>
        <dbReference type="Pfam" id="PF04194"/>
    </source>
</evidence>
<dbReference type="Pfam" id="PF04194">
    <property type="entry name" value="PDCD2_C"/>
    <property type="match status" value="1"/>
</dbReference>
<dbReference type="GO" id="GO:0005737">
    <property type="term" value="C:cytoplasm"/>
    <property type="evidence" value="ECO:0007669"/>
    <property type="project" value="InterPro"/>
</dbReference>
<dbReference type="PANTHER" id="PTHR12298">
    <property type="entry name" value="PCDC2 PROGRAMMED CELL DEATH PROTEIN 2 -RELATED"/>
    <property type="match status" value="1"/>
</dbReference>
<dbReference type="VEuPathDB" id="CryptoDB:cand_003120"/>
<comment type="caution">
    <text evidence="3">The sequence shown here is derived from an EMBL/GenBank/DDBJ whole genome shotgun (WGS) entry which is preliminary data.</text>
</comment>
<feature type="region of interest" description="Disordered" evidence="1">
    <location>
        <begin position="171"/>
        <end position="190"/>
    </location>
</feature>
<dbReference type="GeneID" id="92364497"/>
<organism evidence="3 4">
    <name type="scientific">Cryptosporidium andersoni</name>
    <dbReference type="NCBI Taxonomy" id="117008"/>
    <lineage>
        <taxon>Eukaryota</taxon>
        <taxon>Sar</taxon>
        <taxon>Alveolata</taxon>
        <taxon>Apicomplexa</taxon>
        <taxon>Conoidasida</taxon>
        <taxon>Coccidia</taxon>
        <taxon>Eucoccidiorida</taxon>
        <taxon>Eimeriorina</taxon>
        <taxon>Cryptosporidiidae</taxon>
        <taxon>Cryptosporidium</taxon>
    </lineage>
</organism>
<feature type="domain" description="Programmed cell death protein 2 C-terminal" evidence="2">
    <location>
        <begin position="238"/>
        <end position="337"/>
    </location>
</feature>
<dbReference type="OrthoDB" id="443682at2759"/>
<gene>
    <name evidence="3" type="ORF">cand_003120</name>
</gene>
<evidence type="ECO:0000313" key="3">
    <source>
        <dbReference type="EMBL" id="OII73477.1"/>
    </source>
</evidence>
<evidence type="ECO:0000256" key="1">
    <source>
        <dbReference type="SAM" id="MobiDB-lite"/>
    </source>
</evidence>
<dbReference type="Proteomes" id="UP000186804">
    <property type="component" value="Unassembled WGS sequence"/>
</dbReference>
<reference evidence="3 4" key="1">
    <citation type="submission" date="2016-10" db="EMBL/GenBank/DDBJ databases">
        <title>Reductive evolution of mitochondrial metabolism and differential evolution of invasion-related proteins in Cryptosporidium.</title>
        <authorList>
            <person name="Liu S."/>
            <person name="Roellig D.M."/>
            <person name="Guo Y."/>
            <person name="Li N."/>
            <person name="Frace M.A."/>
            <person name="Tang K."/>
            <person name="Zhang L."/>
            <person name="Feng Y."/>
            <person name="Xiao L."/>
        </authorList>
    </citation>
    <scope>NUCLEOTIDE SEQUENCE [LARGE SCALE GENOMIC DNA]</scope>
    <source>
        <strain evidence="3">30847</strain>
    </source>
</reference>
<evidence type="ECO:0000313" key="4">
    <source>
        <dbReference type="Proteomes" id="UP000186804"/>
    </source>
</evidence>
<accession>A0A1J4MKU1</accession>
<dbReference type="InterPro" id="IPR007320">
    <property type="entry name" value="PDCD2_C"/>
</dbReference>